<evidence type="ECO:0000313" key="2">
    <source>
        <dbReference type="Proteomes" id="UP001345219"/>
    </source>
</evidence>
<dbReference type="SUPFAM" id="SSF56112">
    <property type="entry name" value="Protein kinase-like (PK-like)"/>
    <property type="match status" value="1"/>
</dbReference>
<dbReference type="Proteomes" id="UP001345219">
    <property type="component" value="Chromosome 10"/>
</dbReference>
<evidence type="ECO:0000313" key="1">
    <source>
        <dbReference type="EMBL" id="KAK4745936.1"/>
    </source>
</evidence>
<dbReference type="Gene3D" id="3.30.200.20">
    <property type="entry name" value="Phosphorylase Kinase, domain 1"/>
    <property type="match status" value="1"/>
</dbReference>
<proteinExistence type="predicted"/>
<name>A0AAN7GKK9_9MYRT</name>
<dbReference type="InterPro" id="IPR011009">
    <property type="entry name" value="Kinase-like_dom_sf"/>
</dbReference>
<gene>
    <name evidence="1" type="ORF">SAY87_012248</name>
</gene>
<comment type="caution">
    <text evidence="1">The sequence shown here is derived from an EMBL/GenBank/DDBJ whole genome shotgun (WGS) entry which is preliminary data.</text>
</comment>
<keyword evidence="2" id="KW-1185">Reference proteome</keyword>
<accession>A0AAN7GKK9</accession>
<reference evidence="1 2" key="1">
    <citation type="journal article" date="2023" name="Hortic Res">
        <title>Pangenome of water caltrop reveals structural variations and asymmetric subgenome divergence after allopolyploidization.</title>
        <authorList>
            <person name="Zhang X."/>
            <person name="Chen Y."/>
            <person name="Wang L."/>
            <person name="Yuan Y."/>
            <person name="Fang M."/>
            <person name="Shi L."/>
            <person name="Lu R."/>
            <person name="Comes H.P."/>
            <person name="Ma Y."/>
            <person name="Chen Y."/>
            <person name="Huang G."/>
            <person name="Zhou Y."/>
            <person name="Zheng Z."/>
            <person name="Qiu Y."/>
        </authorList>
    </citation>
    <scope>NUCLEOTIDE SEQUENCE [LARGE SCALE GENOMIC DNA]</scope>
    <source>
        <tissue evidence="1">Roots</tissue>
    </source>
</reference>
<sequence>MDDSATTPMPIRRKLTEFEELAKMMKMGTIGGSGHRWKVYEEVEGGAMSLGCCGGFLGCRGREDASQSQSNVITPHNVRIFSYNSLRSATGNFHPSSKIGGGGFGVVYKHPQPPHISVFLVRFDIASKICGGSCFWVFCLVDFIG</sequence>
<organism evidence="1 2">
    <name type="scientific">Trapa incisa</name>
    <dbReference type="NCBI Taxonomy" id="236973"/>
    <lineage>
        <taxon>Eukaryota</taxon>
        <taxon>Viridiplantae</taxon>
        <taxon>Streptophyta</taxon>
        <taxon>Embryophyta</taxon>
        <taxon>Tracheophyta</taxon>
        <taxon>Spermatophyta</taxon>
        <taxon>Magnoliopsida</taxon>
        <taxon>eudicotyledons</taxon>
        <taxon>Gunneridae</taxon>
        <taxon>Pentapetalae</taxon>
        <taxon>rosids</taxon>
        <taxon>malvids</taxon>
        <taxon>Myrtales</taxon>
        <taxon>Lythraceae</taxon>
        <taxon>Trapa</taxon>
    </lineage>
</organism>
<dbReference type="AlphaFoldDB" id="A0AAN7GKK9"/>
<dbReference type="EMBL" id="JAXIOK010000021">
    <property type="protein sequence ID" value="KAK4745936.1"/>
    <property type="molecule type" value="Genomic_DNA"/>
</dbReference>
<protein>
    <submittedName>
        <fullName evidence="1">Uncharacterized protein</fullName>
    </submittedName>
</protein>